<accession>A0A7L5BZV1</accession>
<gene>
    <name evidence="2" type="ORF">G5B40_17140</name>
</gene>
<feature type="region of interest" description="Disordered" evidence="1">
    <location>
        <begin position="248"/>
        <end position="269"/>
    </location>
</feature>
<name>A0A7L5BZV1_9RHOB</name>
<keyword evidence="3" id="KW-1185">Reference proteome</keyword>
<sequence length="952" mass="107456">MPKSLEEWQDRLAGHFEKLAAARTASGYPVFALEHGLNDEEVARLSDDLRESLKAGHRLSRYWLPWVVYATERGYSYEGDEYWRSFEGQTPFWEGANRYSLARCFRRFLTTYGGMEPTGPWAEHFRIISLPITHAILPKYLQIQFAKLLYDLRYQLARLHETDAASIGRLLSSYGFYTSTRFQEFLQQEELTGRIVLGLLHTELGEGTGPIYPATLERIVADLETVRSAREWLKEARRAVRDRITGLGRRSPVAGPAANDSQPRKGQHPEIRPSLYLRSMGASNWSVAIEFPSFRGIAALNPEVRKFLQATRCRLNGADDFKPRGWLLSGAQRGAIKRWPDVFRPLIEFEATNPLLDHFLAAECRIHDGPFWLFRIGRDGLGREISGKIVRPGRDYVIVGSKDFPQASAFTSQCQLECEHVRAIRVSVPSEVTAEHIEWFNELGIQVARTIRVWPSGLPGRGWNGEGTSEWLTTETPCIGITHDHPIASYELLLSDGSRATIEAGPVGYPTFVQLPELRAGTHELRVKALKSERLNDIASTPQAEGTLELRVREPQPWVPGTSFHSGLVVTAEPFDPDLSMFWENQVEIEVKGPEGHQVVCEVTLENAREEEILSDVVGEYFDLPVTPKVWQSRFAKFIQEGDREWRYLEAASCTLTVRGEELGEYKLTFEHVVRPVRWVARQVEGSAMLRLIDDTDSEDSSPTCFTFSMEKPASREHIDPAKAIKGFQVAPPGALFAAQHGDHKSVLAFSTGLARGGGFQALNVVPNVDAVSTGKVTPSDALRYASIWNEAKIAGPLSEIRRFTVVDSIICAVVAVIAGERWLDIERRYIANPERTEEQELLKRYVFKRSGFAAVLARDYYKASGGTPHGRDWYRDLAKRFDICRKPELSAFAYDFAFSPETIIDRYGKKKCDILLEDLKNFGALFRGARLLALRSKHGDDQVLEQPRRAV</sequence>
<dbReference type="AlphaFoldDB" id="A0A7L5BZV1"/>
<evidence type="ECO:0000313" key="2">
    <source>
        <dbReference type="EMBL" id="QIE57011.1"/>
    </source>
</evidence>
<dbReference type="KEGG" id="hdh:G5B40_17140"/>
<evidence type="ECO:0000313" key="3">
    <source>
        <dbReference type="Proteomes" id="UP000503336"/>
    </source>
</evidence>
<organism evidence="2 3">
    <name type="scientific">Pikeienuella piscinae</name>
    <dbReference type="NCBI Taxonomy" id="2748098"/>
    <lineage>
        <taxon>Bacteria</taxon>
        <taxon>Pseudomonadati</taxon>
        <taxon>Pseudomonadota</taxon>
        <taxon>Alphaproteobacteria</taxon>
        <taxon>Rhodobacterales</taxon>
        <taxon>Paracoccaceae</taxon>
        <taxon>Pikeienuella</taxon>
    </lineage>
</organism>
<protein>
    <submittedName>
        <fullName evidence="2">Uncharacterized protein</fullName>
    </submittedName>
</protein>
<dbReference type="RefSeq" id="WP_165101155.1">
    <property type="nucleotide sequence ID" value="NZ_CP049056.1"/>
</dbReference>
<evidence type="ECO:0000256" key="1">
    <source>
        <dbReference type="SAM" id="MobiDB-lite"/>
    </source>
</evidence>
<dbReference type="Proteomes" id="UP000503336">
    <property type="component" value="Chromosome"/>
</dbReference>
<reference evidence="2 3" key="1">
    <citation type="submission" date="2020-02" db="EMBL/GenBank/DDBJ databases">
        <title>complete genome sequence of Rhodobacteraceae bacterium.</title>
        <authorList>
            <person name="Park J."/>
            <person name="Kim Y.-S."/>
            <person name="Kim K.-H."/>
        </authorList>
    </citation>
    <scope>NUCLEOTIDE SEQUENCE [LARGE SCALE GENOMIC DNA]</scope>
    <source>
        <strain evidence="2 3">RR4-56</strain>
    </source>
</reference>
<proteinExistence type="predicted"/>
<dbReference type="EMBL" id="CP049056">
    <property type="protein sequence ID" value="QIE57011.1"/>
    <property type="molecule type" value="Genomic_DNA"/>
</dbReference>